<dbReference type="AlphaFoldDB" id="A0AAD6M9P9"/>
<evidence type="ECO:0000313" key="1">
    <source>
        <dbReference type="EMBL" id="KAJ6981523.1"/>
    </source>
</evidence>
<dbReference type="Proteomes" id="UP001164929">
    <property type="component" value="Chromosome 10"/>
</dbReference>
<gene>
    <name evidence="1" type="ORF">NC653_024807</name>
</gene>
<protein>
    <submittedName>
        <fullName evidence="1">Uncharacterized protein</fullName>
    </submittedName>
</protein>
<keyword evidence="2" id="KW-1185">Reference proteome</keyword>
<dbReference type="EMBL" id="JAQIZT010000010">
    <property type="protein sequence ID" value="KAJ6981523.1"/>
    <property type="molecule type" value="Genomic_DNA"/>
</dbReference>
<name>A0AAD6M9P9_9ROSI</name>
<accession>A0AAD6M9P9</accession>
<evidence type="ECO:0000313" key="2">
    <source>
        <dbReference type="Proteomes" id="UP001164929"/>
    </source>
</evidence>
<proteinExistence type="predicted"/>
<sequence length="68" mass="7818">MLPGGTGIPDDLTGRFLLRQLRRSLLRKWKHIPSSLRLSLFCLSAGCCNLEMLKWNCTINLFFFDSLC</sequence>
<reference evidence="1" key="1">
    <citation type="journal article" date="2023" name="Mol. Ecol. Resour.">
        <title>Chromosome-level genome assembly of a triploid poplar Populus alba 'Berolinensis'.</title>
        <authorList>
            <person name="Chen S."/>
            <person name="Yu Y."/>
            <person name="Wang X."/>
            <person name="Wang S."/>
            <person name="Zhang T."/>
            <person name="Zhou Y."/>
            <person name="He R."/>
            <person name="Meng N."/>
            <person name="Wang Y."/>
            <person name="Liu W."/>
            <person name="Liu Z."/>
            <person name="Liu J."/>
            <person name="Guo Q."/>
            <person name="Huang H."/>
            <person name="Sederoff R.R."/>
            <person name="Wang G."/>
            <person name="Qu G."/>
            <person name="Chen S."/>
        </authorList>
    </citation>
    <scope>NUCLEOTIDE SEQUENCE</scope>
    <source>
        <strain evidence="1">SC-2020</strain>
    </source>
</reference>
<comment type="caution">
    <text evidence="1">The sequence shown here is derived from an EMBL/GenBank/DDBJ whole genome shotgun (WGS) entry which is preliminary data.</text>
</comment>
<organism evidence="1 2">
    <name type="scientific">Populus alba x Populus x berolinensis</name>
    <dbReference type="NCBI Taxonomy" id="444605"/>
    <lineage>
        <taxon>Eukaryota</taxon>
        <taxon>Viridiplantae</taxon>
        <taxon>Streptophyta</taxon>
        <taxon>Embryophyta</taxon>
        <taxon>Tracheophyta</taxon>
        <taxon>Spermatophyta</taxon>
        <taxon>Magnoliopsida</taxon>
        <taxon>eudicotyledons</taxon>
        <taxon>Gunneridae</taxon>
        <taxon>Pentapetalae</taxon>
        <taxon>rosids</taxon>
        <taxon>fabids</taxon>
        <taxon>Malpighiales</taxon>
        <taxon>Salicaceae</taxon>
        <taxon>Saliceae</taxon>
        <taxon>Populus</taxon>
    </lineage>
</organism>